<evidence type="ECO:0000256" key="1">
    <source>
        <dbReference type="SAM" id="Phobius"/>
    </source>
</evidence>
<keyword evidence="1" id="KW-0812">Transmembrane</keyword>
<keyword evidence="1" id="KW-0472">Membrane</keyword>
<reference evidence="2 3" key="1">
    <citation type="submission" date="2015-07" db="EMBL/GenBank/DDBJ databases">
        <title>The genome of Melipona quadrifasciata.</title>
        <authorList>
            <person name="Pan H."/>
            <person name="Kapheim K."/>
        </authorList>
    </citation>
    <scope>NUCLEOTIDE SEQUENCE [LARGE SCALE GENOMIC DNA]</scope>
    <source>
        <strain evidence="2">0111107301</strain>
        <tissue evidence="2">Whole body</tissue>
    </source>
</reference>
<evidence type="ECO:0000313" key="2">
    <source>
        <dbReference type="EMBL" id="KOX69129.1"/>
    </source>
</evidence>
<evidence type="ECO:0000313" key="3">
    <source>
        <dbReference type="Proteomes" id="UP000053105"/>
    </source>
</evidence>
<accession>A0A0M8ZTC6</accession>
<proteinExistence type="predicted"/>
<name>A0A0M8ZTC6_9HYME</name>
<dbReference type="Proteomes" id="UP000053105">
    <property type="component" value="Unassembled WGS sequence"/>
</dbReference>
<feature type="transmembrane region" description="Helical" evidence="1">
    <location>
        <begin position="91"/>
        <end position="124"/>
    </location>
</feature>
<dbReference type="AlphaFoldDB" id="A0A0M8ZTC6"/>
<sequence length="246" mass="27830">MKSRKVPTRRLKRIQAYHNAHVQEKNTNEYSGNESQRKQQCVSGAKYHTIGQPKKEQSQSMQWAMRAFCFCELWPLSSLCVMVPAGRSRDVVVVVVVIVLPVVDVQVLQSRYVVPVVLLLLLLLRYDGAVVRLVDLRRGDVCKFKAAMFVSRKKVIEEWPRQGARRSAERAARLRGKISALTGADVAHPGSRSQGILGAHLCALRPKTQPLHSGEAKRVTPWPPSPLVYVWGAHRCMEYYISVRHL</sequence>
<protein>
    <submittedName>
        <fullName evidence="2">Uncharacterized protein</fullName>
    </submittedName>
</protein>
<gene>
    <name evidence="2" type="ORF">WN51_06187</name>
</gene>
<organism evidence="2 3">
    <name type="scientific">Melipona quadrifasciata</name>
    <dbReference type="NCBI Taxonomy" id="166423"/>
    <lineage>
        <taxon>Eukaryota</taxon>
        <taxon>Metazoa</taxon>
        <taxon>Ecdysozoa</taxon>
        <taxon>Arthropoda</taxon>
        <taxon>Hexapoda</taxon>
        <taxon>Insecta</taxon>
        <taxon>Pterygota</taxon>
        <taxon>Neoptera</taxon>
        <taxon>Endopterygota</taxon>
        <taxon>Hymenoptera</taxon>
        <taxon>Apocrita</taxon>
        <taxon>Aculeata</taxon>
        <taxon>Apoidea</taxon>
        <taxon>Anthophila</taxon>
        <taxon>Apidae</taxon>
        <taxon>Melipona</taxon>
    </lineage>
</organism>
<dbReference type="EMBL" id="KQ435899">
    <property type="protein sequence ID" value="KOX69129.1"/>
    <property type="molecule type" value="Genomic_DNA"/>
</dbReference>
<keyword evidence="1" id="KW-1133">Transmembrane helix</keyword>
<keyword evidence="3" id="KW-1185">Reference proteome</keyword>